<dbReference type="AlphaFoldDB" id="A0A4U0ZHY1"/>
<keyword evidence="1" id="KW-0460">Magnesium</keyword>
<dbReference type="PANTHER" id="PTHR16222">
    <property type="entry name" value="ADP-RIBOSYLGLYCOHYDROLASE"/>
    <property type="match status" value="1"/>
</dbReference>
<dbReference type="Proteomes" id="UP000305471">
    <property type="component" value="Unassembled WGS sequence"/>
</dbReference>
<accession>A0A4U0ZHY1</accession>
<keyword evidence="3" id="KW-1185">Reference proteome</keyword>
<evidence type="ECO:0000313" key="3">
    <source>
        <dbReference type="Proteomes" id="UP000305471"/>
    </source>
</evidence>
<dbReference type="InterPro" id="IPR005502">
    <property type="entry name" value="Ribosyl_crysJ1"/>
</dbReference>
<evidence type="ECO:0000256" key="1">
    <source>
        <dbReference type="PIRSR" id="PIRSR605502-1"/>
    </source>
</evidence>
<sequence length="357" mass="39336">MASLIIERARAALKNAFVGDALAMPVHWFYNPADIYKAFPLGIEQFEDAPSFHPSSIMSLHSTQKGGRANKASASQKEIVGEVILKGKRQYWGKDNVHYHQGMKAGENTLNAHCARIVLTCALKSYDANEFLNQYISFMRADEPSHPDTYAESYHRGFFANLVQGIPAEKCGAVTHDTASIGAFVSVTPLAIVEAAKNTALSDIKHLCREHLYLTHPDESLASVCNYYVGLIYKLVHRQDESPKDILEEIASKSAGVDLAELKAKNKSDIEVVGRMYSPACYISDAWPAVLYFAYRYADNPKRALIANTNVGGDNVHRGFVLGAILGLIHGAEITPWFSELTDAKKLNSLIDSLAEE</sequence>
<dbReference type="OrthoDB" id="5297797at2"/>
<reference evidence="2 3" key="1">
    <citation type="submission" date="2019-04" db="EMBL/GenBank/DDBJ databases">
        <title>Alteromonas portus sp. nov., an alginate lyase-excreting marine bacterium.</title>
        <authorList>
            <person name="Huang H."/>
            <person name="Mo K."/>
            <person name="Bao S."/>
        </authorList>
    </citation>
    <scope>NUCLEOTIDE SEQUENCE [LARGE SCALE GENOMIC DNA]</scope>
    <source>
        <strain evidence="2 3">HB161718</strain>
    </source>
</reference>
<dbReference type="RefSeq" id="WP_136781823.1">
    <property type="nucleotide sequence ID" value="NZ_SWCO01000005.1"/>
</dbReference>
<dbReference type="Gene3D" id="1.10.4080.10">
    <property type="entry name" value="ADP-ribosylation/Crystallin J1"/>
    <property type="match status" value="1"/>
</dbReference>
<dbReference type="SUPFAM" id="SSF101478">
    <property type="entry name" value="ADP-ribosylglycohydrolase"/>
    <property type="match status" value="1"/>
</dbReference>
<dbReference type="GO" id="GO:0016787">
    <property type="term" value="F:hydrolase activity"/>
    <property type="evidence" value="ECO:0007669"/>
    <property type="project" value="UniProtKB-KW"/>
</dbReference>
<dbReference type="EMBL" id="SWCO01000005">
    <property type="protein sequence ID" value="TKB03103.1"/>
    <property type="molecule type" value="Genomic_DNA"/>
</dbReference>
<dbReference type="GO" id="GO:0046872">
    <property type="term" value="F:metal ion binding"/>
    <property type="evidence" value="ECO:0007669"/>
    <property type="project" value="UniProtKB-KW"/>
</dbReference>
<protein>
    <submittedName>
        <fullName evidence="2">ADP-ribosylglycohydrolase family protein</fullName>
    </submittedName>
</protein>
<keyword evidence="2" id="KW-0378">Hydrolase</keyword>
<evidence type="ECO:0000313" key="2">
    <source>
        <dbReference type="EMBL" id="TKB03103.1"/>
    </source>
</evidence>
<organism evidence="2 3">
    <name type="scientific">Alteromonas portus</name>
    <dbReference type="NCBI Taxonomy" id="2565549"/>
    <lineage>
        <taxon>Bacteria</taxon>
        <taxon>Pseudomonadati</taxon>
        <taxon>Pseudomonadota</taxon>
        <taxon>Gammaproteobacteria</taxon>
        <taxon>Alteromonadales</taxon>
        <taxon>Alteromonadaceae</taxon>
        <taxon>Alteromonas/Salinimonas group</taxon>
        <taxon>Alteromonas</taxon>
    </lineage>
</organism>
<comment type="caution">
    <text evidence="2">The sequence shown here is derived from an EMBL/GenBank/DDBJ whole genome shotgun (WGS) entry which is preliminary data.</text>
</comment>
<dbReference type="Pfam" id="PF03747">
    <property type="entry name" value="ADP_ribosyl_GH"/>
    <property type="match status" value="1"/>
</dbReference>
<dbReference type="InterPro" id="IPR036705">
    <property type="entry name" value="Ribosyl_crysJ1_sf"/>
</dbReference>
<gene>
    <name evidence="2" type="ORF">E5672_08600</name>
</gene>
<name>A0A4U0ZHY1_9ALTE</name>
<proteinExistence type="predicted"/>
<comment type="cofactor">
    <cofactor evidence="1">
        <name>Mg(2+)</name>
        <dbReference type="ChEBI" id="CHEBI:18420"/>
    </cofactor>
    <text evidence="1">Binds 2 magnesium ions per subunit.</text>
</comment>
<dbReference type="PANTHER" id="PTHR16222:SF34">
    <property type="entry name" value="ADP-RIBOSYLGLYCOHYDROLASE"/>
    <property type="match status" value="1"/>
</dbReference>
<feature type="binding site" evidence="1">
    <location>
        <position position="314"/>
    </location>
    <ligand>
        <name>Mg(2+)</name>
        <dbReference type="ChEBI" id="CHEBI:18420"/>
        <label>1</label>
    </ligand>
</feature>
<keyword evidence="1" id="KW-0479">Metal-binding</keyword>
<dbReference type="InterPro" id="IPR050792">
    <property type="entry name" value="ADP-ribosylglycohydrolase"/>
</dbReference>